<evidence type="ECO:0000313" key="2">
    <source>
        <dbReference type="Proteomes" id="UP001576780"/>
    </source>
</evidence>
<keyword evidence="1" id="KW-0489">Methyltransferase</keyword>
<sequence>MKTSAQSAMYAKHAQLMQARQQNYFDKPSIEALSLIPEDVQRVLEVGCGGGATLRTLKESRLKEGRICEVVGVDIEAGAISRAKEYLDAAYLMNVEEDELTDYPPSYFDLLIMQYVLEHCVNPWAALRQWLALLRPGGYLIAGVPNIANYKFLKRLILKDEFTYEPAGIVDWTHLRYFTRTSFNELLTGAGLTICETLGLPKEVKVSSKFRYLMRLFPALNRFTYYAYVVLARKEKETPGDYIPFKKTYTL</sequence>
<dbReference type="GO" id="GO:0032259">
    <property type="term" value="P:methylation"/>
    <property type="evidence" value="ECO:0007669"/>
    <property type="project" value="UniProtKB-KW"/>
</dbReference>
<dbReference type="SUPFAM" id="SSF53335">
    <property type="entry name" value="S-adenosyl-L-methionine-dependent methyltransferases"/>
    <property type="match status" value="1"/>
</dbReference>
<dbReference type="EMBL" id="JBHFNT010000147">
    <property type="protein sequence ID" value="MFB2836317.1"/>
    <property type="molecule type" value="Genomic_DNA"/>
</dbReference>
<organism evidence="1 2">
    <name type="scientific">Floridaenema evergladense BLCC-F167</name>
    <dbReference type="NCBI Taxonomy" id="3153639"/>
    <lineage>
        <taxon>Bacteria</taxon>
        <taxon>Bacillati</taxon>
        <taxon>Cyanobacteriota</taxon>
        <taxon>Cyanophyceae</taxon>
        <taxon>Oscillatoriophycideae</taxon>
        <taxon>Aerosakkonematales</taxon>
        <taxon>Aerosakkonemataceae</taxon>
        <taxon>Floridanema</taxon>
        <taxon>Floridanema evergladense</taxon>
    </lineage>
</organism>
<reference evidence="1 2" key="1">
    <citation type="submission" date="2024-09" db="EMBL/GenBank/DDBJ databases">
        <title>Floridaenema gen nov. (Aerosakkonemataceae, Aerosakkonematales ord. nov., Cyanobacteria) from benthic tropical and subtropical fresh waters, with the description of four new species.</title>
        <authorList>
            <person name="Moretto J.A."/>
            <person name="Berthold D.E."/>
            <person name="Lefler F.W."/>
            <person name="Huang I.-S."/>
            <person name="Laughinghouse H. IV."/>
        </authorList>
    </citation>
    <scope>NUCLEOTIDE SEQUENCE [LARGE SCALE GENOMIC DNA]</scope>
    <source>
        <strain evidence="1 2">BLCC-F167</strain>
    </source>
</reference>
<dbReference type="RefSeq" id="WP_413278704.1">
    <property type="nucleotide sequence ID" value="NZ_JBHFNT010000147.1"/>
</dbReference>
<dbReference type="Pfam" id="PF13489">
    <property type="entry name" value="Methyltransf_23"/>
    <property type="match status" value="1"/>
</dbReference>
<gene>
    <name evidence="1" type="ORF">ACE1CA_17425</name>
</gene>
<evidence type="ECO:0000313" key="1">
    <source>
        <dbReference type="EMBL" id="MFB2836317.1"/>
    </source>
</evidence>
<dbReference type="GO" id="GO:0061542">
    <property type="term" value="F:3-demethylubiquinol 3-O-methyltransferase activity"/>
    <property type="evidence" value="ECO:0007669"/>
    <property type="project" value="UniProtKB-EC"/>
</dbReference>
<accession>A0ABV4WMM4</accession>
<name>A0ABV4WMM4_9CYAN</name>
<proteinExistence type="predicted"/>
<dbReference type="InterPro" id="IPR029063">
    <property type="entry name" value="SAM-dependent_MTases_sf"/>
</dbReference>
<dbReference type="CDD" id="cd02440">
    <property type="entry name" value="AdoMet_MTases"/>
    <property type="match status" value="1"/>
</dbReference>
<dbReference type="PANTHER" id="PTHR43861">
    <property type="entry name" value="TRANS-ACONITATE 2-METHYLTRANSFERASE-RELATED"/>
    <property type="match status" value="1"/>
</dbReference>
<dbReference type="Gene3D" id="3.40.50.150">
    <property type="entry name" value="Vaccinia Virus protein VP39"/>
    <property type="match status" value="1"/>
</dbReference>
<comment type="caution">
    <text evidence="1">The sequence shown here is derived from an EMBL/GenBank/DDBJ whole genome shotgun (WGS) entry which is preliminary data.</text>
</comment>
<protein>
    <submittedName>
        <fullName evidence="1">Class I SAM-dependent methyltransferase</fullName>
        <ecNumber evidence="1">2.1.1.222</ecNumber>
        <ecNumber evidence="1">2.1.1.64</ecNumber>
    </submittedName>
</protein>
<dbReference type="GO" id="GO:0102208">
    <property type="term" value="F:2-polyprenyl-6-hydroxyphenol methylase activity"/>
    <property type="evidence" value="ECO:0007669"/>
    <property type="project" value="UniProtKB-EC"/>
</dbReference>
<dbReference type="EC" id="2.1.1.64" evidence="1"/>
<dbReference type="Proteomes" id="UP001576780">
    <property type="component" value="Unassembled WGS sequence"/>
</dbReference>
<keyword evidence="2" id="KW-1185">Reference proteome</keyword>
<keyword evidence="1" id="KW-0808">Transferase</keyword>
<dbReference type="EC" id="2.1.1.222" evidence="1"/>